<organism evidence="1 2">
    <name type="scientific">Rubroshorea leprosula</name>
    <dbReference type="NCBI Taxonomy" id="152421"/>
    <lineage>
        <taxon>Eukaryota</taxon>
        <taxon>Viridiplantae</taxon>
        <taxon>Streptophyta</taxon>
        <taxon>Embryophyta</taxon>
        <taxon>Tracheophyta</taxon>
        <taxon>Spermatophyta</taxon>
        <taxon>Magnoliopsida</taxon>
        <taxon>eudicotyledons</taxon>
        <taxon>Gunneridae</taxon>
        <taxon>Pentapetalae</taxon>
        <taxon>rosids</taxon>
        <taxon>malvids</taxon>
        <taxon>Malvales</taxon>
        <taxon>Dipterocarpaceae</taxon>
        <taxon>Rubroshorea</taxon>
    </lineage>
</organism>
<keyword evidence="2" id="KW-1185">Reference proteome</keyword>
<accession>A0AAV5IAI5</accession>
<dbReference type="EMBL" id="BPVZ01000009">
    <property type="protein sequence ID" value="GKU96027.1"/>
    <property type="molecule type" value="Genomic_DNA"/>
</dbReference>
<sequence>MPGIGSQVNLEDVGFTYRKRQPRDNLMATMMIAGFVEEQARQNEHATKQDEQLSLLMASTLKQVIIHLPHHIARAQVSTQIHPSPTPLIPPKLLPYCLDISSSSSLSLSLKMAFTILF</sequence>
<name>A0AAV5IAI5_9ROSI</name>
<dbReference type="AlphaFoldDB" id="A0AAV5IAI5"/>
<proteinExistence type="predicted"/>
<comment type="caution">
    <text evidence="1">The sequence shown here is derived from an EMBL/GenBank/DDBJ whole genome shotgun (WGS) entry which is preliminary data.</text>
</comment>
<gene>
    <name evidence="1" type="ORF">SLEP1_g9308</name>
</gene>
<dbReference type="Proteomes" id="UP001054252">
    <property type="component" value="Unassembled WGS sequence"/>
</dbReference>
<evidence type="ECO:0000313" key="1">
    <source>
        <dbReference type="EMBL" id="GKU96027.1"/>
    </source>
</evidence>
<reference evidence="1 2" key="1">
    <citation type="journal article" date="2021" name="Commun. Biol.">
        <title>The genome of Shorea leprosula (Dipterocarpaceae) highlights the ecological relevance of drought in aseasonal tropical rainforests.</title>
        <authorList>
            <person name="Ng K.K.S."/>
            <person name="Kobayashi M.J."/>
            <person name="Fawcett J.A."/>
            <person name="Hatakeyama M."/>
            <person name="Paape T."/>
            <person name="Ng C.H."/>
            <person name="Ang C.C."/>
            <person name="Tnah L.H."/>
            <person name="Lee C.T."/>
            <person name="Nishiyama T."/>
            <person name="Sese J."/>
            <person name="O'Brien M.J."/>
            <person name="Copetti D."/>
            <person name="Mohd Noor M.I."/>
            <person name="Ong R.C."/>
            <person name="Putra M."/>
            <person name="Sireger I.Z."/>
            <person name="Indrioko S."/>
            <person name="Kosugi Y."/>
            <person name="Izuno A."/>
            <person name="Isagi Y."/>
            <person name="Lee S.L."/>
            <person name="Shimizu K.K."/>
        </authorList>
    </citation>
    <scope>NUCLEOTIDE SEQUENCE [LARGE SCALE GENOMIC DNA]</scope>
    <source>
        <strain evidence="1">214</strain>
    </source>
</reference>
<evidence type="ECO:0000313" key="2">
    <source>
        <dbReference type="Proteomes" id="UP001054252"/>
    </source>
</evidence>
<protein>
    <submittedName>
        <fullName evidence="1">Uncharacterized protein</fullName>
    </submittedName>
</protein>